<dbReference type="EMBL" id="APPK01000045">
    <property type="protein sequence ID" value="ENV21049.1"/>
    <property type="molecule type" value="Genomic_DNA"/>
</dbReference>
<dbReference type="AlphaFoldDB" id="N8YIE4"/>
<evidence type="ECO:0000313" key="2">
    <source>
        <dbReference type="Proteomes" id="UP000013270"/>
    </source>
</evidence>
<dbReference type="Proteomes" id="UP000013270">
    <property type="component" value="Unassembled WGS sequence"/>
</dbReference>
<protein>
    <submittedName>
        <fullName evidence="1">Uncharacterized protein</fullName>
    </submittedName>
</protein>
<reference evidence="1 2" key="1">
    <citation type="submission" date="2013-02" db="EMBL/GenBank/DDBJ databases">
        <title>The Genome Sequence of Acinetobacter bereziniae NIPH 3.</title>
        <authorList>
            <consortium name="The Broad Institute Genome Sequencing Platform"/>
            <consortium name="The Broad Institute Genome Sequencing Center for Infectious Disease"/>
            <person name="Cerqueira G."/>
            <person name="Feldgarden M."/>
            <person name="Courvalin P."/>
            <person name="Perichon B."/>
            <person name="Grillot-Courvalin C."/>
            <person name="Clermont D."/>
            <person name="Rocha E."/>
            <person name="Yoon E.-J."/>
            <person name="Nemec A."/>
            <person name="Walker B."/>
            <person name="Young S.K."/>
            <person name="Zeng Q."/>
            <person name="Gargeya S."/>
            <person name="Fitzgerald M."/>
            <person name="Haas B."/>
            <person name="Abouelleil A."/>
            <person name="Alvarado L."/>
            <person name="Arachchi H.M."/>
            <person name="Berlin A.M."/>
            <person name="Chapman S.B."/>
            <person name="Dewar J."/>
            <person name="Goldberg J."/>
            <person name="Griggs A."/>
            <person name="Gujja S."/>
            <person name="Hansen M."/>
            <person name="Howarth C."/>
            <person name="Imamovic A."/>
            <person name="Larimer J."/>
            <person name="McCowan C."/>
            <person name="Murphy C."/>
            <person name="Neiman D."/>
            <person name="Pearson M."/>
            <person name="Priest M."/>
            <person name="Roberts A."/>
            <person name="Saif S."/>
            <person name="Shea T."/>
            <person name="Sisk P."/>
            <person name="Sykes S."/>
            <person name="Wortman J."/>
            <person name="Nusbaum C."/>
            <person name="Birren B."/>
        </authorList>
    </citation>
    <scope>NUCLEOTIDE SEQUENCE [LARGE SCALE GENOMIC DNA]</scope>
    <source>
        <strain evidence="1 2">NIPH 3</strain>
    </source>
</reference>
<accession>N8YIE4</accession>
<gene>
    <name evidence="1" type="ORF">F963_03181</name>
</gene>
<organism evidence="1 2">
    <name type="scientific">Acinetobacter bereziniae NIPH 3</name>
    <dbReference type="NCBI Taxonomy" id="1217651"/>
    <lineage>
        <taxon>Bacteria</taxon>
        <taxon>Pseudomonadati</taxon>
        <taxon>Pseudomonadota</taxon>
        <taxon>Gammaproteobacteria</taxon>
        <taxon>Moraxellales</taxon>
        <taxon>Moraxellaceae</taxon>
        <taxon>Acinetobacter</taxon>
    </lineage>
</organism>
<dbReference type="PATRIC" id="fig|1217651.3.peg.3139"/>
<evidence type="ECO:0000313" key="1">
    <source>
        <dbReference type="EMBL" id="ENV21049.1"/>
    </source>
</evidence>
<dbReference type="HOGENOM" id="CLU_2696131_0_0_6"/>
<dbReference type="RefSeq" id="WP_004831742.1">
    <property type="nucleotide sequence ID" value="NZ_KB849468.1"/>
</dbReference>
<comment type="caution">
    <text evidence="1">The sequence shown here is derived from an EMBL/GenBank/DDBJ whole genome shotgun (WGS) entry which is preliminary data.</text>
</comment>
<proteinExistence type="predicted"/>
<name>N8YIE4_ACIBZ</name>
<sequence length="82" mass="9287">MMKKFDGNIPDFQVLTDERLTQMIIPARFIPEKPPELESQNVEYIFDSSDSFNLTFDELVEIVAKARLAGPRMIPVLGTVGD</sequence>